<evidence type="ECO:0000313" key="4">
    <source>
        <dbReference type="EMBL" id="ABS61031.1"/>
    </source>
</evidence>
<reference evidence="4 5" key="1">
    <citation type="submission" date="2007-07" db="EMBL/GenBank/DDBJ databases">
        <title>Complete sequence of Fervidobacterium nodosum Rt17-B1.</title>
        <authorList>
            <consortium name="US DOE Joint Genome Institute"/>
            <person name="Copeland A."/>
            <person name="Lucas S."/>
            <person name="Lapidus A."/>
            <person name="Barry K."/>
            <person name="Glavina del Rio T."/>
            <person name="Dalin E."/>
            <person name="Tice H."/>
            <person name="Pitluck S."/>
            <person name="Saunders E."/>
            <person name="Brettin T."/>
            <person name="Bruce D."/>
            <person name="Detter J.C."/>
            <person name="Han C."/>
            <person name="Schmutz J."/>
            <person name="Larimer F."/>
            <person name="Land M."/>
            <person name="Hauser L."/>
            <person name="Kyrpides N."/>
            <person name="Mikhailova N."/>
            <person name="Nelson K."/>
            <person name="Gogarten J.P."/>
            <person name="Noll K."/>
            <person name="Richardson P."/>
        </authorList>
    </citation>
    <scope>NUCLEOTIDE SEQUENCE [LARGE SCALE GENOMIC DNA]</scope>
    <source>
        <strain evidence="5">ATCC 35602 / DSM 5306 / Rt17-B1</strain>
    </source>
</reference>
<dbReference type="GO" id="GO:0046872">
    <property type="term" value="F:metal ion binding"/>
    <property type="evidence" value="ECO:0007669"/>
    <property type="project" value="UniProtKB-KW"/>
</dbReference>
<dbReference type="PANTHER" id="PTHR11124">
    <property type="entry name" value="VACUOLAR SORTING PROTEIN VPS29"/>
    <property type="match status" value="1"/>
</dbReference>
<dbReference type="GO" id="GO:0016787">
    <property type="term" value="F:hydrolase activity"/>
    <property type="evidence" value="ECO:0007669"/>
    <property type="project" value="UniProtKB-UniRule"/>
</dbReference>
<name>A7HM98_FERNB</name>
<proteinExistence type="inferred from homology"/>
<dbReference type="Proteomes" id="UP000002415">
    <property type="component" value="Chromosome"/>
</dbReference>
<accession>A7HM98</accession>
<dbReference type="HOGENOM" id="CLU_063749_1_1_0"/>
<dbReference type="EMBL" id="CP000771">
    <property type="protein sequence ID" value="ABS61031.1"/>
    <property type="molecule type" value="Genomic_DNA"/>
</dbReference>
<dbReference type="STRING" id="381764.Fnod_1184"/>
<feature type="domain" description="Calcineurin-like phosphoesterase" evidence="3">
    <location>
        <begin position="1"/>
        <end position="165"/>
    </location>
</feature>
<evidence type="ECO:0000259" key="3">
    <source>
        <dbReference type="Pfam" id="PF12850"/>
    </source>
</evidence>
<dbReference type="InterPro" id="IPR024654">
    <property type="entry name" value="Calcineurin-like_PHP_lpxH"/>
</dbReference>
<gene>
    <name evidence="4" type="ordered locus">Fnod_1184</name>
</gene>
<dbReference type="OrthoDB" id="9800565at2"/>
<protein>
    <recommendedName>
        <fullName evidence="2">Phosphoesterase</fullName>
        <ecNumber evidence="2">3.1.4.-</ecNumber>
    </recommendedName>
</protein>
<keyword evidence="2" id="KW-0479">Metal-binding</keyword>
<dbReference type="InterPro" id="IPR029052">
    <property type="entry name" value="Metallo-depent_PP-like"/>
</dbReference>
<dbReference type="InterPro" id="IPR000979">
    <property type="entry name" value="Phosphodiesterase_MJ0936/Vps29"/>
</dbReference>
<evidence type="ECO:0000313" key="5">
    <source>
        <dbReference type="Proteomes" id="UP000002415"/>
    </source>
</evidence>
<keyword evidence="5" id="KW-1185">Reference proteome</keyword>
<organism evidence="4 5">
    <name type="scientific">Fervidobacterium nodosum (strain ATCC 35602 / DSM 5306 / Rt17-B1)</name>
    <dbReference type="NCBI Taxonomy" id="381764"/>
    <lineage>
        <taxon>Bacteria</taxon>
        <taxon>Thermotogati</taxon>
        <taxon>Thermotogota</taxon>
        <taxon>Thermotogae</taxon>
        <taxon>Thermotogales</taxon>
        <taxon>Fervidobacteriaceae</taxon>
        <taxon>Fervidobacterium</taxon>
    </lineage>
</organism>
<dbReference type="AlphaFoldDB" id="A7HM98"/>
<comment type="cofactor">
    <cofactor evidence="2">
        <name>a divalent metal cation</name>
        <dbReference type="ChEBI" id="CHEBI:60240"/>
    </cofactor>
</comment>
<dbReference type="NCBIfam" id="NF006988">
    <property type="entry name" value="PRK09453.1"/>
    <property type="match status" value="1"/>
</dbReference>
<reference evidence="4 5" key="2">
    <citation type="journal article" date="2009" name="Proc. Natl. Acad. Sci. U.S.A.">
        <title>On the chimeric nature, thermophilic origin, and phylogenetic placement of the Thermotogales.</title>
        <authorList>
            <person name="Zhaxybayeva O."/>
            <person name="Swithers K.S."/>
            <person name="Lapierre P."/>
            <person name="Fournier G.P."/>
            <person name="Bickhart D.M."/>
            <person name="DeBoy R.T."/>
            <person name="Nelson K.E."/>
            <person name="Nesbo C.L."/>
            <person name="Doolittle W.F."/>
            <person name="Gogarten J.P."/>
            <person name="Noll K.M."/>
        </authorList>
    </citation>
    <scope>NUCLEOTIDE SEQUENCE [LARGE SCALE GENOMIC DNA]</scope>
    <source>
        <strain evidence="5">ATCC 35602 / DSM 5306 / Rt17-B1</strain>
    </source>
</reference>
<dbReference type="Pfam" id="PF12850">
    <property type="entry name" value="Metallophos_2"/>
    <property type="match status" value="1"/>
</dbReference>
<comment type="similarity">
    <text evidence="1 2">Belongs to the metallophosphoesterase superfamily. YfcE family.</text>
</comment>
<dbReference type="InterPro" id="IPR041802">
    <property type="entry name" value="MPP_YfcE"/>
</dbReference>
<sequence>MKFLFVSDTHGSAKAWEDIEKLFKLDEFDDIFHLGDVLYHGPRNKLPDAYDPKTLIDMLKKYDIKYIRGNCDADVDLKVLEVQEMPKMVMEYFGDFSLLLIHGEILEENDVKDFLKDKNVHFLIHGHTHISKIEEIDGKYILNPGSTSLPKGDTPRSVMVIEVKDNTFSAEFYNLDNGQVYMEGKWTLKDSKLLKE</sequence>
<dbReference type="SUPFAM" id="SSF56300">
    <property type="entry name" value="Metallo-dependent phosphatases"/>
    <property type="match status" value="1"/>
</dbReference>
<evidence type="ECO:0000256" key="1">
    <source>
        <dbReference type="ARBA" id="ARBA00008950"/>
    </source>
</evidence>
<dbReference type="NCBIfam" id="TIGR00040">
    <property type="entry name" value="yfcE"/>
    <property type="match status" value="1"/>
</dbReference>
<evidence type="ECO:0000256" key="2">
    <source>
        <dbReference type="RuleBase" id="RU362039"/>
    </source>
</evidence>
<dbReference type="Gene3D" id="3.60.21.10">
    <property type="match status" value="1"/>
</dbReference>
<dbReference type="CDD" id="cd00841">
    <property type="entry name" value="MPP_YfcE"/>
    <property type="match status" value="1"/>
</dbReference>
<dbReference type="KEGG" id="fno:Fnod_1184"/>
<dbReference type="eggNOG" id="COG0622">
    <property type="taxonomic scope" value="Bacteria"/>
</dbReference>
<dbReference type="EC" id="3.1.4.-" evidence="2"/>
<dbReference type="RefSeq" id="WP_011994343.1">
    <property type="nucleotide sequence ID" value="NC_009718.1"/>
</dbReference>